<proteinExistence type="predicted"/>
<evidence type="ECO:0000313" key="3">
    <source>
        <dbReference type="EnsemblMetazoa" id="Aqu2.1.03984_001"/>
    </source>
</evidence>
<dbReference type="PANTHER" id="PTHR47592">
    <property type="entry name" value="PBF68 PROTEIN"/>
    <property type="match status" value="1"/>
</dbReference>
<dbReference type="PANTHER" id="PTHR47592:SF27">
    <property type="entry name" value="OS08G0421700 PROTEIN"/>
    <property type="match status" value="1"/>
</dbReference>
<dbReference type="InterPro" id="IPR054722">
    <property type="entry name" value="PolX-like_BBD"/>
</dbReference>
<dbReference type="AlphaFoldDB" id="A0A1X7SPF9"/>
<dbReference type="OMA" id="KCERDKE"/>
<protein>
    <recommendedName>
        <fullName evidence="2">Retrovirus-related Pol polyprotein from transposon TNT 1-94-like beta-barrel domain-containing protein</fullName>
    </recommendedName>
</protein>
<dbReference type="SUPFAM" id="SSF57756">
    <property type="entry name" value="Retrovirus zinc finger-like domains"/>
    <property type="match status" value="1"/>
</dbReference>
<dbReference type="EnsemblMetazoa" id="Aqu2.1.03984_001">
    <property type="protein sequence ID" value="Aqu2.1.03984_001"/>
    <property type="gene ID" value="Aqu2.1.03984"/>
</dbReference>
<feature type="region of interest" description="Disordered" evidence="1">
    <location>
        <begin position="24"/>
        <end position="46"/>
    </location>
</feature>
<sequence>MLVTAFEANSDVPNLETVIEKLQHEERKQTKRKAVNETEEGLTAKHKARRGPKCHYCKRFGHIQRFCKEREKAQSGTRSSTGVKKSHSTCATFHKANSATTKKPAGDTDSDEAGLVVEHALPAQQTLKSQDKWIVDSGATSHTCNDKACFTHLYPLEIPLEVKLGDGRSLRAVAQGSVQLTMKNGHEKYHKCKLYGVLYVPDLSCNLLSVSK</sequence>
<dbReference type="InterPro" id="IPR036875">
    <property type="entry name" value="Znf_CCHC_sf"/>
</dbReference>
<reference evidence="3" key="1">
    <citation type="submission" date="2017-05" db="UniProtKB">
        <authorList>
            <consortium name="EnsemblMetazoa"/>
        </authorList>
    </citation>
    <scope>IDENTIFICATION</scope>
</reference>
<dbReference type="Pfam" id="PF22936">
    <property type="entry name" value="Pol_BBD"/>
    <property type="match status" value="1"/>
</dbReference>
<name>A0A1X7SPF9_AMPQE</name>
<evidence type="ECO:0000256" key="1">
    <source>
        <dbReference type="SAM" id="MobiDB-lite"/>
    </source>
</evidence>
<feature type="domain" description="Retrovirus-related Pol polyprotein from transposon TNT 1-94-like beta-barrel" evidence="2">
    <location>
        <begin position="133"/>
        <end position="211"/>
    </location>
</feature>
<organism evidence="3">
    <name type="scientific">Amphimedon queenslandica</name>
    <name type="common">Sponge</name>
    <dbReference type="NCBI Taxonomy" id="400682"/>
    <lineage>
        <taxon>Eukaryota</taxon>
        <taxon>Metazoa</taxon>
        <taxon>Porifera</taxon>
        <taxon>Demospongiae</taxon>
        <taxon>Heteroscleromorpha</taxon>
        <taxon>Haplosclerida</taxon>
        <taxon>Niphatidae</taxon>
        <taxon>Amphimedon</taxon>
    </lineage>
</organism>
<dbReference type="InParanoid" id="A0A1X7SPF9"/>
<dbReference type="GO" id="GO:0003676">
    <property type="term" value="F:nucleic acid binding"/>
    <property type="evidence" value="ECO:0007669"/>
    <property type="project" value="InterPro"/>
</dbReference>
<dbReference type="OrthoDB" id="7920740at2759"/>
<dbReference type="GO" id="GO:0008270">
    <property type="term" value="F:zinc ion binding"/>
    <property type="evidence" value="ECO:0007669"/>
    <property type="project" value="InterPro"/>
</dbReference>
<accession>A0A1X7SPF9</accession>
<evidence type="ECO:0000259" key="2">
    <source>
        <dbReference type="Pfam" id="PF22936"/>
    </source>
</evidence>